<keyword evidence="2" id="KW-1185">Reference proteome</keyword>
<protein>
    <submittedName>
        <fullName evidence="1">Uncharacterized protein</fullName>
    </submittedName>
</protein>
<evidence type="ECO:0000313" key="2">
    <source>
        <dbReference type="Proteomes" id="UP000605986"/>
    </source>
</evidence>
<dbReference type="OrthoDB" id="5090029at2759"/>
<comment type="caution">
    <text evidence="1">The sequence shown here is derived from an EMBL/GenBank/DDBJ whole genome shotgun (WGS) entry which is preliminary data.</text>
</comment>
<dbReference type="AlphaFoldDB" id="A0A8H4KMC3"/>
<gene>
    <name evidence="1" type="ORF">F53441_4836</name>
</gene>
<dbReference type="EMBL" id="JAADJG010000192">
    <property type="protein sequence ID" value="KAF4452318.1"/>
    <property type="molecule type" value="Genomic_DNA"/>
</dbReference>
<organism evidence="1 2">
    <name type="scientific">Fusarium austroafricanum</name>
    <dbReference type="NCBI Taxonomy" id="2364996"/>
    <lineage>
        <taxon>Eukaryota</taxon>
        <taxon>Fungi</taxon>
        <taxon>Dikarya</taxon>
        <taxon>Ascomycota</taxon>
        <taxon>Pezizomycotina</taxon>
        <taxon>Sordariomycetes</taxon>
        <taxon>Hypocreomycetidae</taxon>
        <taxon>Hypocreales</taxon>
        <taxon>Nectriaceae</taxon>
        <taxon>Fusarium</taxon>
        <taxon>Fusarium concolor species complex</taxon>
    </lineage>
</organism>
<dbReference type="Proteomes" id="UP000605986">
    <property type="component" value="Unassembled WGS sequence"/>
</dbReference>
<evidence type="ECO:0000313" key="1">
    <source>
        <dbReference type="EMBL" id="KAF4452318.1"/>
    </source>
</evidence>
<reference evidence="1" key="1">
    <citation type="submission" date="2020-01" db="EMBL/GenBank/DDBJ databases">
        <title>Identification and distribution of gene clusters putatively required for synthesis of sphingolipid metabolism inhibitors in phylogenetically diverse species of the filamentous fungus Fusarium.</title>
        <authorList>
            <person name="Kim H.-S."/>
            <person name="Busman M."/>
            <person name="Brown D.W."/>
            <person name="Divon H."/>
            <person name="Uhlig S."/>
            <person name="Proctor R.H."/>
        </authorList>
    </citation>
    <scope>NUCLEOTIDE SEQUENCE</scope>
    <source>
        <strain evidence="1">NRRL 53441</strain>
    </source>
</reference>
<sequence length="331" mass="38224">MSLSTFHPWSRLPLEIKVKILSHLFPALMIPESETHDTITSIAEQMIVGNLADTSEDIRQALEILLANEPMLQPLNSAAQWIKVPFSTTLPMLNRFPFLEEAVVVVDHLDSLWNIQGFQEEGPDIVAPRNPAQGWGLQRVGPHLQEAADYFESRGIIADTGITWELPKLWTNEYLDLMSADVDLPARVDPSTRLGSYNDRPRIGLRGYSRGTMSIGGKWAGFRYHTDTHKVEFSPLAWHEVQPYIDRLCVKFPDMTQPLPRRTDPMFVSRVWIIREGQVVKDEPHHCWIPVKQYDEDEDEDWVQQVETTWKMVQGTLLRRGIEIRYKFQMH</sequence>
<name>A0A8H4KMC3_9HYPO</name>
<accession>A0A8H4KMC3</accession>
<proteinExistence type="predicted"/>